<evidence type="ECO:0008006" key="5">
    <source>
        <dbReference type="Google" id="ProtNLM"/>
    </source>
</evidence>
<dbReference type="Pfam" id="PF05721">
    <property type="entry name" value="PhyH"/>
    <property type="match status" value="1"/>
</dbReference>
<comment type="cofactor">
    <cofactor evidence="1">
        <name>Fe(2+)</name>
        <dbReference type="ChEBI" id="CHEBI:29033"/>
    </cofactor>
</comment>
<dbReference type="EMBL" id="QWLV01000002">
    <property type="protein sequence ID" value="RHW18197.1"/>
    <property type="molecule type" value="Genomic_DNA"/>
</dbReference>
<feature type="region of interest" description="Disordered" evidence="2">
    <location>
        <begin position="1"/>
        <end position="56"/>
    </location>
</feature>
<evidence type="ECO:0000313" key="3">
    <source>
        <dbReference type="EMBL" id="RHW18197.1"/>
    </source>
</evidence>
<gene>
    <name evidence="3" type="ORF">D1610_06875</name>
</gene>
<evidence type="ECO:0000256" key="2">
    <source>
        <dbReference type="SAM" id="MobiDB-lite"/>
    </source>
</evidence>
<dbReference type="OrthoDB" id="9796766at2"/>
<feature type="compositionally biased region" description="Basic and acidic residues" evidence="2">
    <location>
        <begin position="14"/>
        <end position="25"/>
    </location>
</feature>
<dbReference type="Proteomes" id="UP000266693">
    <property type="component" value="Unassembled WGS sequence"/>
</dbReference>
<evidence type="ECO:0000256" key="1">
    <source>
        <dbReference type="ARBA" id="ARBA00001954"/>
    </source>
</evidence>
<dbReference type="GO" id="GO:0016706">
    <property type="term" value="F:2-oxoglutarate-dependent dioxygenase activity"/>
    <property type="evidence" value="ECO:0007669"/>
    <property type="project" value="UniProtKB-ARBA"/>
</dbReference>
<dbReference type="SUPFAM" id="SSF51197">
    <property type="entry name" value="Clavaminate synthase-like"/>
    <property type="match status" value="1"/>
</dbReference>
<protein>
    <recommendedName>
        <fullName evidence="5">Phytanoyl-CoA dioxygenase family protein</fullName>
    </recommendedName>
</protein>
<keyword evidence="4" id="KW-1185">Reference proteome</keyword>
<reference evidence="3 4" key="1">
    <citation type="submission" date="2018-08" db="EMBL/GenBank/DDBJ databases">
        <title>The multiple taxonomic identification of Sphingomonas gilva.</title>
        <authorList>
            <person name="Zhu D."/>
            <person name="Zheng S."/>
        </authorList>
    </citation>
    <scope>NUCLEOTIDE SEQUENCE [LARGE SCALE GENOMIC DNA]</scope>
    <source>
        <strain evidence="3 4">ZDH117</strain>
    </source>
</reference>
<name>A0A396RNV7_9SPHN</name>
<comment type="caution">
    <text evidence="3">The sequence shown here is derived from an EMBL/GenBank/DDBJ whole genome shotgun (WGS) entry which is preliminary data.</text>
</comment>
<proteinExistence type="predicted"/>
<evidence type="ECO:0000313" key="4">
    <source>
        <dbReference type="Proteomes" id="UP000266693"/>
    </source>
</evidence>
<organism evidence="3 4">
    <name type="scientific">Sphingomonas gilva</name>
    <dbReference type="NCBI Taxonomy" id="2305907"/>
    <lineage>
        <taxon>Bacteria</taxon>
        <taxon>Pseudomonadati</taxon>
        <taxon>Pseudomonadota</taxon>
        <taxon>Alphaproteobacteria</taxon>
        <taxon>Sphingomonadales</taxon>
        <taxon>Sphingomonadaceae</taxon>
        <taxon>Sphingomonas</taxon>
    </lineage>
</organism>
<dbReference type="AlphaFoldDB" id="A0A396RNV7"/>
<dbReference type="PANTHER" id="PTHR20883">
    <property type="entry name" value="PHYTANOYL-COA DIOXYGENASE DOMAIN CONTAINING 1"/>
    <property type="match status" value="1"/>
</dbReference>
<dbReference type="GO" id="GO:0005506">
    <property type="term" value="F:iron ion binding"/>
    <property type="evidence" value="ECO:0007669"/>
    <property type="project" value="UniProtKB-ARBA"/>
</dbReference>
<accession>A0A396RNV7</accession>
<sequence length="308" mass="34014">MCPRPSPPRRPSRWRHEGGRHDRGPRYPCRPASCSEPCHHPPGDAARPGRRARRRPRCALRRDAVLRRRFLRAHHQALRQPAQALQTCRRLRTARPHARSCRTDAAAVVRPHRAHLTQAVEIHPGALAQYPHRDEDMWQGPKGELEYLVNVMWPLTPFTADNGATMVWPGSHCGASGPAREEDAVAAAMDPGDVLVFLGSTLHAGGANRTGRPRRGLIVSYGLGWLKPFENQWLVYPPEIARTFDPELAALVGYAEHRPNLGNVEGQCPSALFAGPLPDHVAATDALRPDQAEALAAHVAEQRAAGDR</sequence>
<dbReference type="Gene3D" id="2.60.120.620">
    <property type="entry name" value="q2cbj1_9rhob like domain"/>
    <property type="match status" value="1"/>
</dbReference>
<dbReference type="PANTHER" id="PTHR20883:SF48">
    <property type="entry name" value="ECTOINE DIOXYGENASE"/>
    <property type="match status" value="1"/>
</dbReference>
<dbReference type="InterPro" id="IPR008775">
    <property type="entry name" value="Phytyl_CoA_dOase-like"/>
</dbReference>
<dbReference type="RefSeq" id="WP_118863387.1">
    <property type="nucleotide sequence ID" value="NZ_QWLV01000002.1"/>
</dbReference>